<dbReference type="Gene3D" id="3.30.1240.10">
    <property type="match status" value="1"/>
</dbReference>
<accession>A0ABN1FGD5</accession>
<dbReference type="PROSITE" id="PS01228">
    <property type="entry name" value="COF_1"/>
    <property type="match status" value="1"/>
</dbReference>
<dbReference type="SFLD" id="SFLDS00003">
    <property type="entry name" value="Haloacid_Dehalogenase"/>
    <property type="match status" value="1"/>
</dbReference>
<dbReference type="Gene3D" id="3.40.50.1000">
    <property type="entry name" value="HAD superfamily/HAD-like"/>
    <property type="match status" value="1"/>
</dbReference>
<proteinExistence type="predicted"/>
<dbReference type="InterPro" id="IPR036412">
    <property type="entry name" value="HAD-like_sf"/>
</dbReference>
<dbReference type="InterPro" id="IPR023214">
    <property type="entry name" value="HAD_sf"/>
</dbReference>
<sequence length="246" mass="27877">MDKIKLIALDMDGTLLTSNDEISDFTRDVIKNALETNVHVVLSTGRWLQTCLPFAKQLELPSYLITANGGEIWTVNEELLEQHLLDPKMVQLMYELGEQKNVNSWMISTEKVWRGERPENFYDYEWLKYGCDSLDTVKLDHIIKELSYYDELELTNSLPTNIEVNPKGVNKASALKKVCEKLDITMNNVLAIGDSLNDIKMIQQAGLGVAMGNAQEAIRNVADYVTDTNDRDGVAKAIQKFTLDRD</sequence>
<dbReference type="SUPFAM" id="SSF56784">
    <property type="entry name" value="HAD-like"/>
    <property type="match status" value="1"/>
</dbReference>
<dbReference type="SFLD" id="SFLDG01140">
    <property type="entry name" value="C2.B:_Phosphomannomutase_and_P"/>
    <property type="match status" value="1"/>
</dbReference>
<dbReference type="PROSITE" id="PS01229">
    <property type="entry name" value="COF_2"/>
    <property type="match status" value="1"/>
</dbReference>
<dbReference type="PANTHER" id="PTHR10000:SF55">
    <property type="entry name" value="5-AMINO-6-(5-PHOSPHO-D-RIBITYLAMINO)URACIL PHOSPHATASE YCSE"/>
    <property type="match status" value="1"/>
</dbReference>
<protein>
    <submittedName>
        <fullName evidence="1">Phosphoglycolate phosphatase</fullName>
    </submittedName>
</protein>
<dbReference type="PANTHER" id="PTHR10000">
    <property type="entry name" value="PHOSPHOSERINE PHOSPHATASE"/>
    <property type="match status" value="1"/>
</dbReference>
<name>A0ABN1FGD5_9BACI</name>
<dbReference type="Pfam" id="PF08282">
    <property type="entry name" value="Hydrolase_3"/>
    <property type="match status" value="2"/>
</dbReference>
<dbReference type="InterPro" id="IPR006379">
    <property type="entry name" value="HAD-SF_hydro_IIB"/>
</dbReference>
<reference evidence="1 2" key="1">
    <citation type="journal article" date="2019" name="Int. J. Syst. Evol. Microbiol.">
        <title>The Global Catalogue of Microorganisms (GCM) 10K type strain sequencing project: providing services to taxonomists for standard genome sequencing and annotation.</title>
        <authorList>
            <consortium name="The Broad Institute Genomics Platform"/>
            <consortium name="The Broad Institute Genome Sequencing Center for Infectious Disease"/>
            <person name="Wu L."/>
            <person name="Ma J."/>
        </authorList>
    </citation>
    <scope>NUCLEOTIDE SEQUENCE [LARGE SCALE GENOMIC DNA]</scope>
    <source>
        <strain evidence="1 2">JCM 15395</strain>
    </source>
</reference>
<keyword evidence="2" id="KW-1185">Reference proteome</keyword>
<evidence type="ECO:0000313" key="2">
    <source>
        <dbReference type="Proteomes" id="UP001500866"/>
    </source>
</evidence>
<organism evidence="1 2">
    <name type="scientific">Virgibacillus siamensis</name>
    <dbReference type="NCBI Taxonomy" id="480071"/>
    <lineage>
        <taxon>Bacteria</taxon>
        <taxon>Bacillati</taxon>
        <taxon>Bacillota</taxon>
        <taxon>Bacilli</taxon>
        <taxon>Bacillales</taxon>
        <taxon>Bacillaceae</taxon>
        <taxon>Virgibacillus</taxon>
    </lineage>
</organism>
<dbReference type="NCBIfam" id="TIGR01484">
    <property type="entry name" value="HAD-SF-IIB"/>
    <property type="match status" value="1"/>
</dbReference>
<gene>
    <name evidence="1" type="ORF">GCM10009001_02320</name>
</gene>
<dbReference type="EMBL" id="BAAADS010000001">
    <property type="protein sequence ID" value="GAA0589908.1"/>
    <property type="molecule type" value="Genomic_DNA"/>
</dbReference>
<evidence type="ECO:0000313" key="1">
    <source>
        <dbReference type="EMBL" id="GAA0589908.1"/>
    </source>
</evidence>
<dbReference type="CDD" id="cd07516">
    <property type="entry name" value="HAD_Pase"/>
    <property type="match status" value="1"/>
</dbReference>
<comment type="caution">
    <text evidence="1">The sequence shown here is derived from an EMBL/GenBank/DDBJ whole genome shotgun (WGS) entry which is preliminary data.</text>
</comment>
<dbReference type="Proteomes" id="UP001500866">
    <property type="component" value="Unassembled WGS sequence"/>
</dbReference>
<dbReference type="RefSeq" id="WP_343809518.1">
    <property type="nucleotide sequence ID" value="NZ_BAAADS010000001.1"/>
</dbReference>